<dbReference type="Proteomes" id="UP000770717">
    <property type="component" value="Unassembled WGS sequence"/>
</dbReference>
<organism evidence="2 3">
    <name type="scientific">Eleutherodactylus coqui</name>
    <name type="common">Puerto Rican coqui</name>
    <dbReference type="NCBI Taxonomy" id="57060"/>
    <lineage>
        <taxon>Eukaryota</taxon>
        <taxon>Metazoa</taxon>
        <taxon>Chordata</taxon>
        <taxon>Craniata</taxon>
        <taxon>Vertebrata</taxon>
        <taxon>Euteleostomi</taxon>
        <taxon>Amphibia</taxon>
        <taxon>Batrachia</taxon>
        <taxon>Anura</taxon>
        <taxon>Neobatrachia</taxon>
        <taxon>Hyloidea</taxon>
        <taxon>Eleutherodactylidae</taxon>
        <taxon>Eleutherodactylinae</taxon>
        <taxon>Eleutherodactylus</taxon>
        <taxon>Eleutherodactylus</taxon>
    </lineage>
</organism>
<comment type="caution">
    <text evidence="2">The sequence shown here is derived from an EMBL/GenBank/DDBJ whole genome shotgun (WGS) entry which is preliminary data.</text>
</comment>
<dbReference type="EMBL" id="WNTK01005517">
    <property type="protein sequence ID" value="KAG9463909.1"/>
    <property type="molecule type" value="Genomic_DNA"/>
</dbReference>
<proteinExistence type="predicted"/>
<dbReference type="AlphaFoldDB" id="A0A8J6BF91"/>
<feature type="region of interest" description="Disordered" evidence="1">
    <location>
        <begin position="1"/>
        <end position="34"/>
    </location>
</feature>
<evidence type="ECO:0000313" key="3">
    <source>
        <dbReference type="Proteomes" id="UP000770717"/>
    </source>
</evidence>
<protein>
    <submittedName>
        <fullName evidence="2">Uncharacterized protein</fullName>
    </submittedName>
</protein>
<evidence type="ECO:0000256" key="1">
    <source>
        <dbReference type="SAM" id="MobiDB-lite"/>
    </source>
</evidence>
<sequence>MTFFKFQRATTDATGRDPPQGRQPPLRGAHSSVESALCGRLESGRSRGVSGLWGVSAHAGYSQRSLVPLYQM</sequence>
<name>A0A8J6BF91_ELECQ</name>
<gene>
    <name evidence="2" type="ORF">GDO78_020807</name>
</gene>
<reference evidence="2" key="1">
    <citation type="thesis" date="2020" institute="ProQuest LLC" country="789 East Eisenhower Parkway, Ann Arbor, MI, USA">
        <title>Comparative Genomics and Chromosome Evolution.</title>
        <authorList>
            <person name="Mudd A.B."/>
        </authorList>
    </citation>
    <scope>NUCLEOTIDE SEQUENCE</scope>
    <source>
        <strain evidence="2">HN-11 Male</strain>
        <tissue evidence="2">Kidney and liver</tissue>
    </source>
</reference>
<keyword evidence="3" id="KW-1185">Reference proteome</keyword>
<evidence type="ECO:0000313" key="2">
    <source>
        <dbReference type="EMBL" id="KAG9463909.1"/>
    </source>
</evidence>
<accession>A0A8J6BF91</accession>